<gene>
    <name evidence="6" type="primary">20342893</name>
    <name evidence="5" type="ORF">GGTG_02435</name>
</gene>
<name>J3NMD1_GAET3</name>
<dbReference type="Gene3D" id="3.40.50.12780">
    <property type="entry name" value="N-terminal domain of ligase-like"/>
    <property type="match status" value="1"/>
</dbReference>
<dbReference type="EnsemblFungi" id="EJT82462">
    <property type="protein sequence ID" value="EJT82462"/>
    <property type="gene ID" value="GGTG_02435"/>
</dbReference>
<evidence type="ECO:0000256" key="1">
    <source>
        <dbReference type="ARBA" id="ARBA00022450"/>
    </source>
</evidence>
<dbReference type="Proteomes" id="UP000006039">
    <property type="component" value="Unassembled WGS sequence"/>
</dbReference>
<keyword evidence="1" id="KW-0596">Phosphopantetheine</keyword>
<accession>J3NMD1</accession>
<dbReference type="InterPro" id="IPR042099">
    <property type="entry name" value="ANL_N_sf"/>
</dbReference>
<dbReference type="eggNOG" id="KOG1178">
    <property type="taxonomic scope" value="Eukaryota"/>
</dbReference>
<dbReference type="RefSeq" id="XP_009218471.1">
    <property type="nucleotide sequence ID" value="XM_009220207.1"/>
</dbReference>
<proteinExistence type="predicted"/>
<reference evidence="6" key="5">
    <citation type="submission" date="2018-04" db="UniProtKB">
        <authorList>
            <consortium name="EnsemblFungi"/>
        </authorList>
    </citation>
    <scope>IDENTIFICATION</scope>
    <source>
        <strain evidence="6">R3-111a-1</strain>
    </source>
</reference>
<dbReference type="Pfam" id="PF00501">
    <property type="entry name" value="AMP-binding"/>
    <property type="match status" value="1"/>
</dbReference>
<evidence type="ECO:0000259" key="4">
    <source>
        <dbReference type="Pfam" id="PF00501"/>
    </source>
</evidence>
<dbReference type="OrthoDB" id="416786at2759"/>
<evidence type="ECO:0000313" key="5">
    <source>
        <dbReference type="EMBL" id="EJT82462.1"/>
    </source>
</evidence>
<dbReference type="GO" id="GO:0031177">
    <property type="term" value="F:phosphopantetheine binding"/>
    <property type="evidence" value="ECO:0007669"/>
    <property type="project" value="TreeGrafter"/>
</dbReference>
<feature type="region of interest" description="Disordered" evidence="3">
    <location>
        <begin position="110"/>
        <end position="131"/>
    </location>
</feature>
<reference evidence="5" key="2">
    <citation type="submission" date="2010-07" db="EMBL/GenBank/DDBJ databases">
        <authorList>
            <consortium name="The Broad Institute Genome Sequencing Platform"/>
            <consortium name="Broad Institute Genome Sequencing Center for Infectious Disease"/>
            <person name="Ma L.-J."/>
            <person name="Dead R."/>
            <person name="Young S."/>
            <person name="Zeng Q."/>
            <person name="Koehrsen M."/>
            <person name="Alvarado L."/>
            <person name="Berlin A."/>
            <person name="Chapman S.B."/>
            <person name="Chen Z."/>
            <person name="Freedman E."/>
            <person name="Gellesch M."/>
            <person name="Goldberg J."/>
            <person name="Griggs A."/>
            <person name="Gujja S."/>
            <person name="Heilman E.R."/>
            <person name="Heiman D."/>
            <person name="Hepburn T."/>
            <person name="Howarth C."/>
            <person name="Jen D."/>
            <person name="Larson L."/>
            <person name="Mehta T."/>
            <person name="Neiman D."/>
            <person name="Pearson M."/>
            <person name="Roberts A."/>
            <person name="Saif S."/>
            <person name="Shea T."/>
            <person name="Shenoy N."/>
            <person name="Sisk P."/>
            <person name="Stolte C."/>
            <person name="Sykes S."/>
            <person name="Walk T."/>
            <person name="White J."/>
            <person name="Yandava C."/>
            <person name="Haas B."/>
            <person name="Nusbaum C."/>
            <person name="Birren B."/>
        </authorList>
    </citation>
    <scope>NUCLEOTIDE SEQUENCE</scope>
    <source>
        <strain evidence="5">R3-111a-1</strain>
    </source>
</reference>
<evidence type="ECO:0000313" key="7">
    <source>
        <dbReference type="Proteomes" id="UP000006039"/>
    </source>
</evidence>
<sequence length="695" mass="72200">MDAVWVNGSHPLQLIFIIRADGVSLRTRFDAEALGRRALARILAQLDHSLRLLTEAAPDTRLDALPLLHPDAAAEIARWNDAARTASPRPPAALLHSLFEQQVRERPHAVAVSSSSSSSATERGGGGAESLTYSALDGRASRLAGELRRRFGVRRGSRVGVLLGPSVWAAVAVLGILKAGAAYVPVVDVREGDDEQERGRNVSSYLAAAGVKLSLASTSGDAKSLGTVQRVLPLKGGQIPGGVVLLGELASPLGVSNGGEDDYEETRVEEGITPDDPACIIPTSGITGPAKAVELTHGNLSRTLAALAQRLDWGPDCRMLQSAPLATGASVIETLAALCFGGCLCAGPTVRSEDDVSRLSAFITSSEANWAILHPHILSCLSPDMVPCLGSVLATGDGVTDETRQRWSAPGRRFFVGWGATEASVLSTVAEARNEADKADGGSTPATPGSNTGIGQPIGCAVWIVNPSNTDELAPLGGVGELLVEGAGLAAAHCYVNDGGVRATKPNFIPAPRWAAAAAAPQVNGDAKALPRFFFRTGDLGQYDLESAAAAPSIHLVGRSDNCVAVVGAAQRGRSTAHLEQIEAAASESSLVREVAVVSRIAAGRTALVAVVALAAGGQPPSHGGDDAVVPQRTLFPVPGDVAGQRLEAVREYASSRLPAEQVPSAWLAVERLPRTVSHKIDRAALKKWLKTNAT</sequence>
<dbReference type="Gene3D" id="3.30.559.30">
    <property type="entry name" value="Nonribosomal peptide synthetase, condensation domain"/>
    <property type="match status" value="1"/>
</dbReference>
<feature type="region of interest" description="Disordered" evidence="3">
    <location>
        <begin position="432"/>
        <end position="453"/>
    </location>
</feature>
<keyword evidence="7" id="KW-1185">Reference proteome</keyword>
<dbReference type="Gene3D" id="3.30.300.30">
    <property type="match status" value="1"/>
</dbReference>
<dbReference type="GO" id="GO:0005737">
    <property type="term" value="C:cytoplasm"/>
    <property type="evidence" value="ECO:0007669"/>
    <property type="project" value="TreeGrafter"/>
</dbReference>
<dbReference type="PANTHER" id="PTHR45527">
    <property type="entry name" value="NONRIBOSOMAL PEPTIDE SYNTHETASE"/>
    <property type="match status" value="1"/>
</dbReference>
<feature type="compositionally biased region" description="Polar residues" evidence="3">
    <location>
        <begin position="444"/>
        <end position="453"/>
    </location>
</feature>
<dbReference type="VEuPathDB" id="FungiDB:GGTG_02435"/>
<protein>
    <recommendedName>
        <fullName evidence="4">AMP-dependent synthetase/ligase domain-containing protein</fullName>
    </recommendedName>
</protein>
<feature type="domain" description="AMP-dependent synthetase/ligase" evidence="4">
    <location>
        <begin position="99"/>
        <end position="490"/>
    </location>
</feature>
<evidence type="ECO:0000256" key="2">
    <source>
        <dbReference type="ARBA" id="ARBA00022553"/>
    </source>
</evidence>
<dbReference type="GeneID" id="20342893"/>
<keyword evidence="2" id="KW-0597">Phosphoprotein</keyword>
<dbReference type="InterPro" id="IPR000873">
    <property type="entry name" value="AMP-dep_synth/lig_dom"/>
</dbReference>
<reference evidence="7" key="1">
    <citation type="submission" date="2010-07" db="EMBL/GenBank/DDBJ databases">
        <title>The genome sequence of Gaeumannomyces graminis var. tritici strain R3-111a-1.</title>
        <authorList>
            <consortium name="The Broad Institute Genome Sequencing Platform"/>
            <person name="Ma L.-J."/>
            <person name="Dead R."/>
            <person name="Young S."/>
            <person name="Zeng Q."/>
            <person name="Koehrsen M."/>
            <person name="Alvarado L."/>
            <person name="Berlin A."/>
            <person name="Chapman S.B."/>
            <person name="Chen Z."/>
            <person name="Freedman E."/>
            <person name="Gellesch M."/>
            <person name="Goldberg J."/>
            <person name="Griggs A."/>
            <person name="Gujja S."/>
            <person name="Heilman E.R."/>
            <person name="Heiman D."/>
            <person name="Hepburn T."/>
            <person name="Howarth C."/>
            <person name="Jen D."/>
            <person name="Larson L."/>
            <person name="Mehta T."/>
            <person name="Neiman D."/>
            <person name="Pearson M."/>
            <person name="Roberts A."/>
            <person name="Saif S."/>
            <person name="Shea T."/>
            <person name="Shenoy N."/>
            <person name="Sisk P."/>
            <person name="Stolte C."/>
            <person name="Sykes S."/>
            <person name="Walk T."/>
            <person name="White J."/>
            <person name="Yandava C."/>
            <person name="Haas B."/>
            <person name="Nusbaum C."/>
            <person name="Birren B."/>
        </authorList>
    </citation>
    <scope>NUCLEOTIDE SEQUENCE [LARGE SCALE GENOMIC DNA]</scope>
    <source>
        <strain evidence="7">R3-111a-1</strain>
    </source>
</reference>
<evidence type="ECO:0000256" key="3">
    <source>
        <dbReference type="SAM" id="MobiDB-lite"/>
    </source>
</evidence>
<evidence type="ECO:0000313" key="6">
    <source>
        <dbReference type="EnsemblFungi" id="EJT82462"/>
    </source>
</evidence>
<dbReference type="InterPro" id="IPR045851">
    <property type="entry name" value="AMP-bd_C_sf"/>
</dbReference>
<reference evidence="5" key="3">
    <citation type="submission" date="2010-09" db="EMBL/GenBank/DDBJ databases">
        <title>Annotation of Gaeumannomyces graminis var. tritici R3-111a-1.</title>
        <authorList>
            <consortium name="The Broad Institute Genome Sequencing Platform"/>
            <person name="Ma L.-J."/>
            <person name="Dead R."/>
            <person name="Young S.K."/>
            <person name="Zeng Q."/>
            <person name="Gargeya S."/>
            <person name="Fitzgerald M."/>
            <person name="Haas B."/>
            <person name="Abouelleil A."/>
            <person name="Alvarado L."/>
            <person name="Arachchi H.M."/>
            <person name="Berlin A."/>
            <person name="Brown A."/>
            <person name="Chapman S.B."/>
            <person name="Chen Z."/>
            <person name="Dunbar C."/>
            <person name="Freedman E."/>
            <person name="Gearin G."/>
            <person name="Gellesch M."/>
            <person name="Goldberg J."/>
            <person name="Griggs A."/>
            <person name="Gujja S."/>
            <person name="Heiman D."/>
            <person name="Howarth C."/>
            <person name="Larson L."/>
            <person name="Lui A."/>
            <person name="MacDonald P.J.P."/>
            <person name="Mehta T."/>
            <person name="Montmayeur A."/>
            <person name="Murphy C."/>
            <person name="Neiman D."/>
            <person name="Pearson M."/>
            <person name="Priest M."/>
            <person name="Roberts A."/>
            <person name="Saif S."/>
            <person name="Shea T."/>
            <person name="Shenoy N."/>
            <person name="Sisk P."/>
            <person name="Stolte C."/>
            <person name="Sykes S."/>
            <person name="Yandava C."/>
            <person name="Wortman J."/>
            <person name="Nusbaum C."/>
            <person name="Birren B."/>
        </authorList>
    </citation>
    <scope>NUCLEOTIDE SEQUENCE</scope>
    <source>
        <strain evidence="5">R3-111a-1</strain>
    </source>
</reference>
<dbReference type="EMBL" id="GL385395">
    <property type="protein sequence ID" value="EJT82462.1"/>
    <property type="molecule type" value="Genomic_DNA"/>
</dbReference>
<dbReference type="HOGENOM" id="CLU_396397_0_0_1"/>
<dbReference type="GO" id="GO:0043041">
    <property type="term" value="P:amino acid activation for nonribosomal peptide biosynthetic process"/>
    <property type="evidence" value="ECO:0007669"/>
    <property type="project" value="TreeGrafter"/>
</dbReference>
<dbReference type="PANTHER" id="PTHR45527:SF1">
    <property type="entry name" value="FATTY ACID SYNTHASE"/>
    <property type="match status" value="1"/>
</dbReference>
<dbReference type="STRING" id="644352.J3NMD1"/>
<dbReference type="SUPFAM" id="SSF56801">
    <property type="entry name" value="Acetyl-CoA synthetase-like"/>
    <property type="match status" value="1"/>
</dbReference>
<organism evidence="5">
    <name type="scientific">Gaeumannomyces tritici (strain R3-111a-1)</name>
    <name type="common">Wheat and barley take-all root rot fungus</name>
    <name type="synonym">Gaeumannomyces graminis var. tritici</name>
    <dbReference type="NCBI Taxonomy" id="644352"/>
    <lineage>
        <taxon>Eukaryota</taxon>
        <taxon>Fungi</taxon>
        <taxon>Dikarya</taxon>
        <taxon>Ascomycota</taxon>
        <taxon>Pezizomycotina</taxon>
        <taxon>Sordariomycetes</taxon>
        <taxon>Sordariomycetidae</taxon>
        <taxon>Magnaporthales</taxon>
        <taxon>Magnaporthaceae</taxon>
        <taxon>Gaeumannomyces</taxon>
    </lineage>
</organism>
<dbReference type="GO" id="GO:0044550">
    <property type="term" value="P:secondary metabolite biosynthetic process"/>
    <property type="evidence" value="ECO:0007669"/>
    <property type="project" value="TreeGrafter"/>
</dbReference>
<feature type="compositionally biased region" description="Low complexity" evidence="3">
    <location>
        <begin position="110"/>
        <end position="120"/>
    </location>
</feature>
<reference evidence="6" key="4">
    <citation type="journal article" date="2015" name="G3 (Bethesda)">
        <title>Genome sequences of three phytopathogenic species of the Magnaporthaceae family of fungi.</title>
        <authorList>
            <person name="Okagaki L.H."/>
            <person name="Nunes C.C."/>
            <person name="Sailsbery J."/>
            <person name="Clay B."/>
            <person name="Brown D."/>
            <person name="John T."/>
            <person name="Oh Y."/>
            <person name="Young N."/>
            <person name="Fitzgerald M."/>
            <person name="Haas B.J."/>
            <person name="Zeng Q."/>
            <person name="Young S."/>
            <person name="Adiconis X."/>
            <person name="Fan L."/>
            <person name="Levin J.Z."/>
            <person name="Mitchell T.K."/>
            <person name="Okubara P.A."/>
            <person name="Farman M.L."/>
            <person name="Kohn L.M."/>
            <person name="Birren B."/>
            <person name="Ma L.-J."/>
            <person name="Dean R.A."/>
        </authorList>
    </citation>
    <scope>NUCLEOTIDE SEQUENCE</scope>
    <source>
        <strain evidence="6">R3-111a-1</strain>
    </source>
</reference>
<dbReference type="AlphaFoldDB" id="J3NMD1"/>